<keyword evidence="1" id="KW-0175">Coiled coil</keyword>
<feature type="coiled-coil region" evidence="1">
    <location>
        <begin position="100"/>
        <end position="178"/>
    </location>
</feature>
<gene>
    <name evidence="2" type="ORF">A6M13_01880</name>
</gene>
<sequence length="320" mass="37616">MTTWQQLNEQEQQYRLQLKDAKKKKQLFETLERQYQHAQQDAEKLVVQIRQHEEDLTRLDSVSFRNWLRQWSGKLDGLKKQQEDRLAVLDIHRRQLMMSIQQFEEELTELVVALDELDVEAIEARLTLVKLQKKMYIEQHKPAIYEKLMQYEEAESYYKQMQKELREAIRAGEKALQALVDVAQYLGKTKDYSAVDMLTSGSLVATYLKYDAIDEANLYIVNAQQRIQQFYNELQDVAELETTSFQIEPDGLIRFADYFFDDIFSALTIHQTIKNSAGKVIQAKQDIIQTLQKLTEKQGEVNDQLQDIAAKEQQLLHSNM</sequence>
<evidence type="ECO:0000256" key="1">
    <source>
        <dbReference type="SAM" id="Coils"/>
    </source>
</evidence>
<comment type="caution">
    <text evidence="2">The sequence shown here is derived from an EMBL/GenBank/DDBJ whole genome shotgun (WGS) entry which is preliminary data.</text>
</comment>
<dbReference type="EMBL" id="MASJ01000001">
    <property type="protein sequence ID" value="OCS88618.1"/>
    <property type="molecule type" value="Genomic_DNA"/>
</dbReference>
<evidence type="ECO:0000313" key="2">
    <source>
        <dbReference type="EMBL" id="OCS88618.1"/>
    </source>
</evidence>
<protein>
    <submittedName>
        <fullName evidence="2">Uncharacterized protein</fullName>
    </submittedName>
</protein>
<reference evidence="2 3" key="1">
    <citation type="submission" date="2016-07" db="EMBL/GenBank/DDBJ databases">
        <title>Caryophanon tenue genome sequencing.</title>
        <authorList>
            <person name="Verma A."/>
            <person name="Pal Y."/>
            <person name="Krishnamurthi S."/>
        </authorList>
    </citation>
    <scope>NUCLEOTIDE SEQUENCE [LARGE SCALE GENOMIC DNA]</scope>
    <source>
        <strain evidence="2 3">DSM 14152</strain>
    </source>
</reference>
<evidence type="ECO:0000313" key="3">
    <source>
        <dbReference type="Proteomes" id="UP000093199"/>
    </source>
</evidence>
<dbReference type="Proteomes" id="UP000093199">
    <property type="component" value="Unassembled WGS sequence"/>
</dbReference>
<proteinExistence type="predicted"/>
<dbReference type="RefSeq" id="WP_066542412.1">
    <property type="nucleotide sequence ID" value="NZ_MASJ01000001.1"/>
</dbReference>
<organism evidence="2 3">
    <name type="scientific">Caryophanon tenue</name>
    <dbReference type="NCBI Taxonomy" id="33978"/>
    <lineage>
        <taxon>Bacteria</taxon>
        <taxon>Bacillati</taxon>
        <taxon>Bacillota</taxon>
        <taxon>Bacilli</taxon>
        <taxon>Bacillales</taxon>
        <taxon>Caryophanaceae</taxon>
        <taxon>Caryophanon</taxon>
    </lineage>
</organism>
<dbReference type="OrthoDB" id="3540923at2"/>
<keyword evidence="3" id="KW-1185">Reference proteome</keyword>
<accession>A0A1C0YN68</accession>
<dbReference type="STRING" id="33978.A6M13_01880"/>
<feature type="coiled-coil region" evidence="1">
    <location>
        <begin position="4"/>
        <end position="55"/>
    </location>
</feature>
<dbReference type="AlphaFoldDB" id="A0A1C0YN68"/>
<name>A0A1C0YN68_9BACL</name>